<dbReference type="KEGG" id="cbae:COR50_10510"/>
<keyword evidence="1" id="KW-0472">Membrane</keyword>
<keyword evidence="3" id="KW-1185">Reference proteome</keyword>
<dbReference type="Proteomes" id="UP000220133">
    <property type="component" value="Chromosome"/>
</dbReference>
<feature type="transmembrane region" description="Helical" evidence="1">
    <location>
        <begin position="7"/>
        <end position="27"/>
    </location>
</feature>
<dbReference type="RefSeq" id="WP_098193941.1">
    <property type="nucleotide sequence ID" value="NZ_CP023777.1"/>
</dbReference>
<dbReference type="EMBL" id="CP023777">
    <property type="protein sequence ID" value="ATL47564.1"/>
    <property type="molecule type" value="Genomic_DNA"/>
</dbReference>
<keyword evidence="1" id="KW-0812">Transmembrane</keyword>
<sequence length="69" mass="7875">MKRFKKRILILFIIWTVLSGIVDFIILKKELTWGNALSTLIVGLCVSVLITVSLAWIFPNSGQQKKKDQ</sequence>
<evidence type="ECO:0000313" key="3">
    <source>
        <dbReference type="Proteomes" id="UP000220133"/>
    </source>
</evidence>
<protein>
    <submittedName>
        <fullName evidence="2">Uncharacterized protein</fullName>
    </submittedName>
</protein>
<proteinExistence type="predicted"/>
<evidence type="ECO:0000256" key="1">
    <source>
        <dbReference type="SAM" id="Phobius"/>
    </source>
</evidence>
<gene>
    <name evidence="2" type="ORF">COR50_10510</name>
</gene>
<accession>A0A291QUP4</accession>
<organism evidence="2 3">
    <name type="scientific">Chitinophaga caeni</name>
    <dbReference type="NCBI Taxonomy" id="2029983"/>
    <lineage>
        <taxon>Bacteria</taxon>
        <taxon>Pseudomonadati</taxon>
        <taxon>Bacteroidota</taxon>
        <taxon>Chitinophagia</taxon>
        <taxon>Chitinophagales</taxon>
        <taxon>Chitinophagaceae</taxon>
        <taxon>Chitinophaga</taxon>
    </lineage>
</organism>
<evidence type="ECO:0000313" key="2">
    <source>
        <dbReference type="EMBL" id="ATL47564.1"/>
    </source>
</evidence>
<feature type="transmembrane region" description="Helical" evidence="1">
    <location>
        <begin position="33"/>
        <end position="58"/>
    </location>
</feature>
<reference evidence="2 3" key="1">
    <citation type="submission" date="2017-10" db="EMBL/GenBank/DDBJ databases">
        <title>Paenichitinophaga pekingensis gen. nov., sp. nov., isolated from activated sludge.</title>
        <authorList>
            <person name="Jin D."/>
            <person name="Kong X."/>
            <person name="Deng Y."/>
            <person name="Bai Z."/>
        </authorList>
    </citation>
    <scope>NUCLEOTIDE SEQUENCE [LARGE SCALE GENOMIC DNA]</scope>
    <source>
        <strain evidence="2 3">13</strain>
    </source>
</reference>
<name>A0A291QUP4_9BACT</name>
<keyword evidence="1" id="KW-1133">Transmembrane helix</keyword>
<dbReference type="AlphaFoldDB" id="A0A291QUP4"/>